<evidence type="ECO:0000313" key="1">
    <source>
        <dbReference type="EMBL" id="TQE98150.1"/>
    </source>
</evidence>
<protein>
    <submittedName>
        <fullName evidence="1">Uncharacterized protein</fullName>
    </submittedName>
</protein>
<dbReference type="Proteomes" id="UP000315400">
    <property type="component" value="Unassembled WGS sequence"/>
</dbReference>
<gene>
    <name evidence="1" type="ORF">FKY71_15345</name>
</gene>
<comment type="caution">
    <text evidence="1">The sequence shown here is derived from an EMBL/GenBank/DDBJ whole genome shotgun (WGS) entry which is preliminary data.</text>
</comment>
<name>A0A540VN06_9GAMM</name>
<reference evidence="1 2" key="1">
    <citation type="submission" date="2019-06" db="EMBL/GenBank/DDBJ databases">
        <title>Metagenome assembled Genome of Spiribacter salinus SL48-SHIP from the microbial mat of Salt Lake 48 (Novosibirsk region, Russia).</title>
        <authorList>
            <person name="Shipova A."/>
            <person name="Rozanov A.S."/>
            <person name="Bryanskaya A.V."/>
            <person name="Peltek S.E."/>
        </authorList>
    </citation>
    <scope>NUCLEOTIDE SEQUENCE [LARGE SCALE GENOMIC DNA]</scope>
    <source>
        <strain evidence="1">SL48-SHIP-2</strain>
    </source>
</reference>
<dbReference type="AlphaFoldDB" id="A0A540VN06"/>
<evidence type="ECO:0000313" key="2">
    <source>
        <dbReference type="Proteomes" id="UP000315400"/>
    </source>
</evidence>
<proteinExistence type="predicted"/>
<dbReference type="EMBL" id="VIFK01000269">
    <property type="protein sequence ID" value="TQE98150.1"/>
    <property type="molecule type" value="Genomic_DNA"/>
</dbReference>
<organism evidence="1 2">
    <name type="scientific">Spiribacter salinus</name>
    <dbReference type="NCBI Taxonomy" id="1335746"/>
    <lineage>
        <taxon>Bacteria</taxon>
        <taxon>Pseudomonadati</taxon>
        <taxon>Pseudomonadota</taxon>
        <taxon>Gammaproteobacteria</taxon>
        <taxon>Chromatiales</taxon>
        <taxon>Ectothiorhodospiraceae</taxon>
        <taxon>Spiribacter</taxon>
    </lineage>
</organism>
<accession>A0A540VN06</accession>
<sequence length="70" mass="8072">MSDDRDRLAARMVAEWEPLAVRTWLWLMKDRAYAEDMRQRLRSAWAERKAGNGPHLCDLCGPTDPSSVDP</sequence>